<dbReference type="InterPro" id="IPR003599">
    <property type="entry name" value="Ig_sub"/>
</dbReference>
<dbReference type="OrthoDB" id="6162209at2759"/>
<proteinExistence type="predicted"/>
<evidence type="ECO:0000259" key="2">
    <source>
        <dbReference type="PROSITE" id="PS50835"/>
    </source>
</evidence>
<feature type="domain" description="Ig-like" evidence="2">
    <location>
        <begin position="673"/>
        <end position="777"/>
    </location>
</feature>
<dbReference type="Gene3D" id="2.60.40.10">
    <property type="entry name" value="Immunoglobulins"/>
    <property type="match status" value="1"/>
</dbReference>
<evidence type="ECO:0000256" key="1">
    <source>
        <dbReference type="SAM" id="SignalP"/>
    </source>
</evidence>
<protein>
    <submittedName>
        <fullName evidence="3">DgyrCDS5382</fullName>
    </submittedName>
</protein>
<dbReference type="PANTHER" id="PTHR46967">
    <property type="entry name" value="INSULIN-LIKE GROWTH FACTOR BINDING PROTEIN,N-TERMINAL"/>
    <property type="match status" value="1"/>
</dbReference>
<dbReference type="Proteomes" id="UP000549394">
    <property type="component" value="Unassembled WGS sequence"/>
</dbReference>
<dbReference type="InterPro" id="IPR036179">
    <property type="entry name" value="Ig-like_dom_sf"/>
</dbReference>
<dbReference type="Pfam" id="PF07699">
    <property type="entry name" value="Ephrin_rec_like"/>
    <property type="match status" value="4"/>
</dbReference>
<sequence>MLISYLQFLLLVINPIVENSLKEDCKGFNTYDSCELISKRREDRDTEQRITLRWSMRDRQSFSCIPDHLPKFKDIESYDYVLVYPEFYRDDGFISEANLEDVKKNIYFKSKHKVKITRYAKTSWSGIYKCLLIKEDKLIHEFSHYLSISDYAAVIQTETYISDVSSCTNFRLLQKTANILQKEYSRDLKEKIRKSFNIRVRVDCELNNMRMEDIIDDKKSTELEKNVIKYYNSVGLYIKRYSAKFHFDIWLVSFISSSCANCPESAAKKIYKKGSNLLKSNLKTYTKQIDKQFRNLYKSNTIKRLKRFCLPGYEPLNILNPNCLKTIRCLQLLRNKSQDVFLDRFCSKCLPGFYKPNDRMELCKKCPIGSFTDQLGSVICFNCPTGSTTLAVGSHSWKNCTREKDLGSELATVKYGYNAKLKCKLIDNFIQQSATRVEWLTLNPTQLVNKTRSSISQDGYLLLKSVDESHNDVYKCHRYGRIDGQSYVLTYRIALAVEVNIVKIVHQEWKWKIKFCQSYDDEFYAKLINSELCYQVKKTIKSDCLFNTTQTCKREEDDSLSELKYDYVVSIFITYRYNEYSKANLRKHLLILNEIRDIYLRKKGHYENMISTVIDLPYTVSKTCDRGYETNGQYCIPCLLGRFKPDQSTNRCRRCPKGYYQFKIGSTDCIRCPKGTTTVKVGSDRKSLCKADSYSYRTEIITRRGNLVLIRCRGESSTSRKKRYRWYFRYGETRITLFQQHFPTLRIDSAKKHHSGIYECVLKNIDEFGIVVEETYRTDLYVYIDQKKRIDCEIGMEYSEVLGGCLPCKLGYHSSNITKKCKPCDMYSYQDKIGMNFCYICPNNQITYQNGSKSKMECINEDNTTLTDSELSKLKSTAEKTSLELNSYKLRRNLVKDHVKTDDKSCKNITNLRDCKARERECSVTCPLQGFYVKEHSDRKCLYGDLEKGCNEKTVPFSKCYSKEIFSACCLTCLKKSESSGLPYSCRYGDKEDCESKDLSRDCILSYNFARKKCCNYCNKLRNRIETIWLGDSTKIGCIELRGELLKGDDYVWTSPDGLQIFNYEEDLNLDDLTGVALINSDGNLVIHRAKKHMTGVYKCQVQIEGKDRIINTQISITLLVISIPLSNILIIYEFKSMEKNASQDSVRNFLDSMREQACIRVRFQDFGKCSKRVVNVFSELNSFGKTLIVNLTLAPLNRYRSIINKTTDACDRSCREDLKNKLNKHVINLYQYFKTSDNFRQSLEKNKIFQLTKNEEKQDDFLFVCEDGYELIYETEGLACSPCKPGWYSKELNLCHPCSDGSYQPNYGSNFCYHCPIDEVTDRTGAINQDECHRF</sequence>
<dbReference type="PROSITE" id="PS50835">
    <property type="entry name" value="IG_LIKE"/>
    <property type="match status" value="2"/>
</dbReference>
<dbReference type="PANTHER" id="PTHR46967:SF1">
    <property type="entry name" value="KERATIN-ASSOCIATED PROTEIN 16-1-LIKE"/>
    <property type="match status" value="1"/>
</dbReference>
<dbReference type="SMART" id="SM01411">
    <property type="entry name" value="Ephrin_rec_like"/>
    <property type="match status" value="4"/>
</dbReference>
<dbReference type="SUPFAM" id="SSF48726">
    <property type="entry name" value="Immunoglobulin"/>
    <property type="match status" value="2"/>
</dbReference>
<feature type="domain" description="Ig-like" evidence="2">
    <location>
        <begin position="384"/>
        <end position="476"/>
    </location>
</feature>
<dbReference type="InterPro" id="IPR011641">
    <property type="entry name" value="Tyr-kin_ephrin_A/B_rcpt-like"/>
</dbReference>
<keyword evidence="4" id="KW-1185">Reference proteome</keyword>
<dbReference type="InterPro" id="IPR009030">
    <property type="entry name" value="Growth_fac_rcpt_cys_sf"/>
</dbReference>
<evidence type="ECO:0000313" key="4">
    <source>
        <dbReference type="Proteomes" id="UP000549394"/>
    </source>
</evidence>
<feature type="signal peptide" evidence="1">
    <location>
        <begin position="1"/>
        <end position="18"/>
    </location>
</feature>
<keyword evidence="1" id="KW-0732">Signal</keyword>
<dbReference type="EMBL" id="CAJFCJ010000006">
    <property type="protein sequence ID" value="CAD5116505.1"/>
    <property type="molecule type" value="Genomic_DNA"/>
</dbReference>
<organism evidence="3 4">
    <name type="scientific">Dimorphilus gyrociliatus</name>
    <dbReference type="NCBI Taxonomy" id="2664684"/>
    <lineage>
        <taxon>Eukaryota</taxon>
        <taxon>Metazoa</taxon>
        <taxon>Spiralia</taxon>
        <taxon>Lophotrochozoa</taxon>
        <taxon>Annelida</taxon>
        <taxon>Polychaeta</taxon>
        <taxon>Polychaeta incertae sedis</taxon>
        <taxon>Dinophilidae</taxon>
        <taxon>Dimorphilus</taxon>
    </lineage>
</organism>
<dbReference type="InterPro" id="IPR007110">
    <property type="entry name" value="Ig-like_dom"/>
</dbReference>
<evidence type="ECO:0000313" key="3">
    <source>
        <dbReference type="EMBL" id="CAD5116505.1"/>
    </source>
</evidence>
<dbReference type="SMART" id="SM00409">
    <property type="entry name" value="IG"/>
    <property type="match status" value="3"/>
</dbReference>
<name>A0A7I8VJP9_9ANNE</name>
<reference evidence="3 4" key="1">
    <citation type="submission" date="2020-08" db="EMBL/GenBank/DDBJ databases">
        <authorList>
            <person name="Hejnol A."/>
        </authorList>
    </citation>
    <scope>NUCLEOTIDE SEQUENCE [LARGE SCALE GENOMIC DNA]</scope>
</reference>
<dbReference type="InterPro" id="IPR013783">
    <property type="entry name" value="Ig-like_fold"/>
</dbReference>
<dbReference type="Gene3D" id="2.10.50.10">
    <property type="entry name" value="Tumor Necrosis Factor Receptor, subunit A, domain 2"/>
    <property type="match status" value="4"/>
</dbReference>
<comment type="caution">
    <text evidence="3">The sequence shown here is derived from an EMBL/GenBank/DDBJ whole genome shotgun (WGS) entry which is preliminary data.</text>
</comment>
<gene>
    <name evidence="3" type="ORF">DGYR_LOCUS5128</name>
</gene>
<accession>A0A7I8VJP9</accession>
<feature type="chain" id="PRO_5029454727" evidence="1">
    <location>
        <begin position="19"/>
        <end position="1336"/>
    </location>
</feature>
<dbReference type="SUPFAM" id="SSF57184">
    <property type="entry name" value="Growth factor receptor domain"/>
    <property type="match status" value="1"/>
</dbReference>